<gene>
    <name evidence="2" type="ORF">GRI97_00460</name>
</gene>
<accession>A0A6I4TS84</accession>
<organism evidence="2 3">
    <name type="scientific">Croceibacterium xixiisoli</name>
    <dbReference type="NCBI Taxonomy" id="1476466"/>
    <lineage>
        <taxon>Bacteria</taxon>
        <taxon>Pseudomonadati</taxon>
        <taxon>Pseudomonadota</taxon>
        <taxon>Alphaproteobacteria</taxon>
        <taxon>Sphingomonadales</taxon>
        <taxon>Erythrobacteraceae</taxon>
        <taxon>Croceibacterium</taxon>
    </lineage>
</organism>
<feature type="transmembrane region" description="Helical" evidence="1">
    <location>
        <begin position="66"/>
        <end position="84"/>
    </location>
</feature>
<dbReference type="OrthoDB" id="7391761at2"/>
<keyword evidence="3" id="KW-1185">Reference proteome</keyword>
<proteinExistence type="predicted"/>
<feature type="transmembrane region" description="Helical" evidence="1">
    <location>
        <begin position="39"/>
        <end position="59"/>
    </location>
</feature>
<keyword evidence="1" id="KW-1133">Transmembrane helix</keyword>
<comment type="caution">
    <text evidence="2">The sequence shown here is derived from an EMBL/GenBank/DDBJ whole genome shotgun (WGS) entry which is preliminary data.</text>
</comment>
<keyword evidence="1" id="KW-0812">Transmembrane</keyword>
<protein>
    <submittedName>
        <fullName evidence="2">Uncharacterized protein</fullName>
    </submittedName>
</protein>
<dbReference type="RefSeq" id="WP_161389199.1">
    <property type="nucleotide sequence ID" value="NZ_JBHSCP010000001.1"/>
</dbReference>
<evidence type="ECO:0000313" key="2">
    <source>
        <dbReference type="EMBL" id="MXO97458.1"/>
    </source>
</evidence>
<dbReference type="EMBL" id="WTYJ01000001">
    <property type="protein sequence ID" value="MXO97458.1"/>
    <property type="molecule type" value="Genomic_DNA"/>
</dbReference>
<sequence length="88" mass="9497">MPLFFTALLGIGNFALHKAVLESGHPMLAKVPWLAGGRAGTFSMVVEFLVLVVALWLVADGQSGWGFAYLIYSLANGFSAWLILSNRV</sequence>
<evidence type="ECO:0000313" key="3">
    <source>
        <dbReference type="Proteomes" id="UP000469430"/>
    </source>
</evidence>
<dbReference type="Proteomes" id="UP000469430">
    <property type="component" value="Unassembled WGS sequence"/>
</dbReference>
<dbReference type="AlphaFoldDB" id="A0A6I4TS84"/>
<name>A0A6I4TS84_9SPHN</name>
<keyword evidence="1" id="KW-0472">Membrane</keyword>
<evidence type="ECO:0000256" key="1">
    <source>
        <dbReference type="SAM" id="Phobius"/>
    </source>
</evidence>
<reference evidence="2 3" key="1">
    <citation type="submission" date="2019-12" db="EMBL/GenBank/DDBJ databases">
        <title>Genomic-based taxomic classification of the family Erythrobacteraceae.</title>
        <authorList>
            <person name="Xu L."/>
        </authorList>
    </citation>
    <scope>NUCLEOTIDE SEQUENCE [LARGE SCALE GENOMIC DNA]</scope>
    <source>
        <strain evidence="2 3">S36</strain>
    </source>
</reference>